<comment type="caution">
    <text evidence="1">The sequence shown here is derived from an EMBL/GenBank/DDBJ whole genome shotgun (WGS) entry which is preliminary data.</text>
</comment>
<accession>A0A834SP92</accession>
<reference evidence="1" key="1">
    <citation type="submission" date="2020-09" db="EMBL/GenBank/DDBJ databases">
        <title>Genome-Enabled Discovery of Anthraquinone Biosynthesis in Senna tora.</title>
        <authorList>
            <person name="Kang S.-H."/>
            <person name="Pandey R.P."/>
            <person name="Lee C.-M."/>
            <person name="Sim J.-S."/>
            <person name="Jeong J.-T."/>
            <person name="Choi B.-S."/>
            <person name="Jung M."/>
            <person name="Ginzburg D."/>
            <person name="Zhao K."/>
            <person name="Won S.Y."/>
            <person name="Oh T.-J."/>
            <person name="Yu Y."/>
            <person name="Kim N.-H."/>
            <person name="Lee O.R."/>
            <person name="Lee T.-H."/>
            <person name="Bashyal P."/>
            <person name="Kim T.-S."/>
            <person name="Lee W.-H."/>
            <person name="Kawkins C."/>
            <person name="Kim C.-K."/>
            <person name="Kim J.S."/>
            <person name="Ahn B.O."/>
            <person name="Rhee S.Y."/>
            <person name="Sohng J.K."/>
        </authorList>
    </citation>
    <scope>NUCLEOTIDE SEQUENCE</scope>
    <source>
        <tissue evidence="1">Leaf</tissue>
    </source>
</reference>
<evidence type="ECO:0000313" key="2">
    <source>
        <dbReference type="Proteomes" id="UP000634136"/>
    </source>
</evidence>
<name>A0A834SP92_9FABA</name>
<organism evidence="1 2">
    <name type="scientific">Senna tora</name>
    <dbReference type="NCBI Taxonomy" id="362788"/>
    <lineage>
        <taxon>Eukaryota</taxon>
        <taxon>Viridiplantae</taxon>
        <taxon>Streptophyta</taxon>
        <taxon>Embryophyta</taxon>
        <taxon>Tracheophyta</taxon>
        <taxon>Spermatophyta</taxon>
        <taxon>Magnoliopsida</taxon>
        <taxon>eudicotyledons</taxon>
        <taxon>Gunneridae</taxon>
        <taxon>Pentapetalae</taxon>
        <taxon>rosids</taxon>
        <taxon>fabids</taxon>
        <taxon>Fabales</taxon>
        <taxon>Fabaceae</taxon>
        <taxon>Caesalpinioideae</taxon>
        <taxon>Cassia clade</taxon>
        <taxon>Senna</taxon>
    </lineage>
</organism>
<evidence type="ECO:0000313" key="1">
    <source>
        <dbReference type="EMBL" id="KAF7804527.1"/>
    </source>
</evidence>
<sequence length="30" mass="3495">MVVWKPMRCDSIFKPPILLARKQLVKGKLV</sequence>
<dbReference type="EMBL" id="JAAIUW010000013">
    <property type="protein sequence ID" value="KAF7804527.1"/>
    <property type="molecule type" value="Genomic_DNA"/>
</dbReference>
<keyword evidence="2" id="KW-1185">Reference proteome</keyword>
<proteinExistence type="predicted"/>
<protein>
    <submittedName>
        <fullName evidence="1">Uncharacterized protein</fullName>
    </submittedName>
</protein>
<dbReference type="Proteomes" id="UP000634136">
    <property type="component" value="Unassembled WGS sequence"/>
</dbReference>
<dbReference type="AlphaFoldDB" id="A0A834SP92"/>
<gene>
    <name evidence="1" type="ORF">G2W53_043638</name>
</gene>